<dbReference type="Gene3D" id="1.10.10.2840">
    <property type="entry name" value="PucR C-terminal helix-turn-helix domain"/>
    <property type="match status" value="1"/>
</dbReference>
<reference evidence="2" key="1">
    <citation type="submission" date="2019-08" db="EMBL/GenBank/DDBJ databases">
        <authorList>
            <person name="Kucharzyk K."/>
            <person name="Murdoch R.W."/>
            <person name="Higgins S."/>
            <person name="Loffler F."/>
        </authorList>
    </citation>
    <scope>NUCLEOTIDE SEQUENCE</scope>
</reference>
<protein>
    <recommendedName>
        <fullName evidence="1">PucR C-terminal helix-turn-helix domain-containing protein</fullName>
    </recommendedName>
</protein>
<dbReference type="Pfam" id="PF13556">
    <property type="entry name" value="HTH_30"/>
    <property type="match status" value="1"/>
</dbReference>
<gene>
    <name evidence="2" type="ORF">SDC9_67570</name>
</gene>
<dbReference type="InterPro" id="IPR051448">
    <property type="entry name" value="CdaR-like_regulators"/>
</dbReference>
<proteinExistence type="predicted"/>
<evidence type="ECO:0000313" key="2">
    <source>
        <dbReference type="EMBL" id="MPM21127.1"/>
    </source>
</evidence>
<comment type="caution">
    <text evidence="2">The sequence shown here is derived from an EMBL/GenBank/DDBJ whole genome shotgun (WGS) entry which is preliminary data.</text>
</comment>
<dbReference type="InterPro" id="IPR042070">
    <property type="entry name" value="PucR_C-HTH_sf"/>
</dbReference>
<evidence type="ECO:0000259" key="1">
    <source>
        <dbReference type="Pfam" id="PF13556"/>
    </source>
</evidence>
<organism evidence="2">
    <name type="scientific">bioreactor metagenome</name>
    <dbReference type="NCBI Taxonomy" id="1076179"/>
    <lineage>
        <taxon>unclassified sequences</taxon>
        <taxon>metagenomes</taxon>
        <taxon>ecological metagenomes</taxon>
    </lineage>
</organism>
<accession>A0A644XZ02</accession>
<name>A0A644XZ02_9ZZZZ</name>
<dbReference type="InterPro" id="IPR025736">
    <property type="entry name" value="PucR_C-HTH_dom"/>
</dbReference>
<sequence>MHYNVLRGGIVNISIVTLFEKLKREYNAIINYSIVNPVEITDIEFITKDFNPKKEEILYLGKISQLKGFEENLKGSFILVEDECLEDKLNQSNYIMVNNDEEVFELWNYIKNIVMKQIYISNPATSLLNSLAQGKGLKYLLQIGAESLNNPIILIDGEFSVLASSTNKEIKDSLWKENIEMGYCSYEFIAAVKKLRSVKESPLSIEPYKVICDESSINKFVSKIIIHGKVVAYLLLLQEEGEVLEEHLNIFKVLNSAITEELKSNSTYKNIKGVKYENLLLDLLEGKITEEAVALERMKSAECDFGEEIHVLLMDISKYILNGKDKNLKASIEEELIGSKSIFYKDDILILLDKKHKNQSLDQVLESFLPFLKKKKLTIAVSGKTTRLTEIKDKYLEAKNTMNYAKKINKESLIHKYKDFKFYDLLNKVEDNLLQYCNEEVLRLMQFDKENSTQYCKTLKIYMENNQNINMTANKLFIHRNTLSYRISKIKELLSMDFKEGEHLFEILYTFRILEFLEKI</sequence>
<dbReference type="EMBL" id="VSSQ01003526">
    <property type="protein sequence ID" value="MPM21127.1"/>
    <property type="molecule type" value="Genomic_DNA"/>
</dbReference>
<dbReference type="PANTHER" id="PTHR33744">
    <property type="entry name" value="CARBOHYDRATE DIACID REGULATOR"/>
    <property type="match status" value="1"/>
</dbReference>
<dbReference type="PANTHER" id="PTHR33744:SF15">
    <property type="entry name" value="CARBOHYDRATE DIACID REGULATOR"/>
    <property type="match status" value="1"/>
</dbReference>
<dbReference type="AlphaFoldDB" id="A0A644XZ02"/>
<feature type="domain" description="PucR C-terminal helix-turn-helix" evidence="1">
    <location>
        <begin position="457"/>
        <end position="508"/>
    </location>
</feature>